<name>A0A7H1DT77_9FLAO</name>
<dbReference type="InterPro" id="IPR013491">
    <property type="entry name" value="Tape_meas_N"/>
</dbReference>
<evidence type="ECO:0000256" key="1">
    <source>
        <dbReference type="SAM" id="Coils"/>
    </source>
</evidence>
<feature type="coiled-coil region" evidence="1">
    <location>
        <begin position="382"/>
        <end position="428"/>
    </location>
</feature>
<keyword evidence="1" id="KW-0175">Coiled coil</keyword>
<dbReference type="Pfam" id="PF20155">
    <property type="entry name" value="TMP_3"/>
    <property type="match status" value="1"/>
</dbReference>
<sequence length="1481" mass="162404">MNTNQGALYFGAGIDLQQWRNNVNEMRRDILGLTNTTQQQTKQMDTSFRNIGLGLTTYFSGAALGGFVNQIINVRGEFQKTEIAFGTMLKSTDKAKELMGQMVELAAKTPFSLQDVSAGAKQLLAFQVPANEVVDTLTRMGNIAAGLGVPLSRINLVYGQVMAKGKLMGDDLRQFTEAGIPMVAELAKKFGTSTAEISKMVTAGKIGFKDVQDVLFGLTNEGGMFFNLMEKQSKSLSGQIANLGDSFDQMLNKLGESNQNILTDGIAATAYLVDNYETVAEIIGVMVASYGAYRAALIATAALNQMQNTTIASEIKLLGISEKMKLGRAMVTQRQAEATARETAVELSGVQAKYAALQAEVSILAIKKQSAIQSGINATAKAQEAQVQLALARAELSSIQATGSARQIQIAQKNVEKAQNTAIATQESASIARKRALGAATEFNTAKQSLENTAQKVGVATKTAATAAEAAQVAAKNANAISTTRLTVMQNIQTFATRTAASAQAFLNATLLGNPIALVIGLIAGLTYVIYKNITATSAYAEIQDKLNAKVQQYSTSLDEQKSKIDTLLKVIKDKNTTDKVAQGALNEINKLTNNRISGLTVEGIRLGQNAKALNAYLQVMEKEVRLRALIDEKIELEKRNKDIDRDNPNNLTFGERFSNLKGIGDVFKGLTAQERKERAMLENRIATNKRIRENEAETQRLIQEGIKVADDSVVNTLNSGTEDVKKAKEKRDRELAEVYSLNSIADLEQRIALWNEALQKASGDTVNELTKNKFGDTVKTGNTVSVNQALDELEKLEKAKATRQKEITRLSFDEELAETERQWKVKYMIAQQYGQKIADEQFPELKGSYYSDIDKRRLELESKLSSGVGLSDEELRQYEKLQQIINSLTGQKDPLSNFNDGIDVALRKLPSLTAQIEYLTNLRDSQTDEGTSQGFYAAADARLNAKLTEQRNIFKQLLEEQRTYEEKSLALQEEYDDMRALAKTDAEKEKVDKSYSKKFTDLFFEQMQGSEEWSKVFIDMNEVATEQLEKFKIILQQKLSEAKTIEEKIKIGEFIKKIEQAISGRNFIPNFSKAIKALGDDSLSTAEKIKIAKEEIEKFQNQLGFAKEIISGVSDIFTSLGGNMDSAFGDILSNLDQTISGLQQFGEGASKAIEGFASGNILQGVAGTIKAIGGAIKSVSGWLNGDKKKERSIKKQAAQLKELEMAYNNLAFAAERAFGSQKYSGQQDLIKNLEQQKAAIQGMMNAENSKKKSDKNKINEYQSQIQSINQSIAELQEGIIKDVLQTDIPDMASQMGDALVEAFARGEDGVEAINKAFDDLVKNMLKNQLNKILEVQMSGVIANMQTAMGFNADGSGAFDGLTEQEIADLRAQVQAASAQGQQFIEAYSQIFGDLASPAEGLKGDIKGITEKTAGALESQINAIRIYQVEANNIHKSNQQTFIASLQQLVQIEFNTRNLIQIRQDISEMNSKMARNLAGFG</sequence>
<dbReference type="KEGG" id="cmaq:H0S70_07160"/>
<dbReference type="NCBIfam" id="TIGR02675">
    <property type="entry name" value="tape_meas_nterm"/>
    <property type="match status" value="1"/>
</dbReference>
<evidence type="ECO:0000259" key="2">
    <source>
        <dbReference type="Pfam" id="PF20155"/>
    </source>
</evidence>
<organism evidence="3 4">
    <name type="scientific">Chryseobacterium manosquense</name>
    <dbReference type="NCBI Taxonomy" id="2754694"/>
    <lineage>
        <taxon>Bacteria</taxon>
        <taxon>Pseudomonadati</taxon>
        <taxon>Bacteroidota</taxon>
        <taxon>Flavobacteriia</taxon>
        <taxon>Flavobacteriales</taxon>
        <taxon>Weeksellaceae</taxon>
        <taxon>Chryseobacterium group</taxon>
        <taxon>Chryseobacterium</taxon>
    </lineage>
</organism>
<dbReference type="EMBL" id="CP060203">
    <property type="protein sequence ID" value="QNS40185.1"/>
    <property type="molecule type" value="Genomic_DNA"/>
</dbReference>
<keyword evidence="4" id="KW-1185">Reference proteome</keyword>
<gene>
    <name evidence="3" type="ORF">H0S70_07160</name>
</gene>
<feature type="coiled-coil region" evidence="1">
    <location>
        <begin position="948"/>
        <end position="975"/>
    </location>
</feature>
<dbReference type="RefSeq" id="WP_188320310.1">
    <property type="nucleotide sequence ID" value="NZ_CP060203.1"/>
</dbReference>
<reference evidence="3 4" key="1">
    <citation type="submission" date="2020-07" db="EMBL/GenBank/DDBJ databases">
        <title>Complete genome and description of Chryseobacterium manosquense strain Marseille-Q2069 sp. nov.</title>
        <authorList>
            <person name="Boxberger M."/>
        </authorList>
    </citation>
    <scope>NUCLEOTIDE SEQUENCE [LARGE SCALE GENOMIC DNA]</scope>
    <source>
        <strain evidence="3 4">Marseille-Q2069</strain>
    </source>
</reference>
<dbReference type="Proteomes" id="UP000516438">
    <property type="component" value="Chromosome"/>
</dbReference>
<feature type="coiled-coil region" evidence="1">
    <location>
        <begin position="745"/>
        <end position="807"/>
    </location>
</feature>
<accession>A0A7H1DT77</accession>
<evidence type="ECO:0000313" key="4">
    <source>
        <dbReference type="Proteomes" id="UP000516438"/>
    </source>
</evidence>
<proteinExistence type="predicted"/>
<feature type="coiled-coil region" evidence="1">
    <location>
        <begin position="620"/>
        <end position="647"/>
    </location>
</feature>
<feature type="domain" description="Tape measure protein N-terminal" evidence="2">
    <location>
        <begin position="70"/>
        <end position="255"/>
    </location>
</feature>
<protein>
    <submittedName>
        <fullName evidence="3">Tape measure protein</fullName>
    </submittedName>
</protein>
<evidence type="ECO:0000313" key="3">
    <source>
        <dbReference type="EMBL" id="QNS40185.1"/>
    </source>
</evidence>
<feature type="coiled-coil region" evidence="1">
    <location>
        <begin position="1231"/>
        <end position="1279"/>
    </location>
</feature>